<reference evidence="1 2" key="1">
    <citation type="submission" date="2013-02" db="EMBL/GenBank/DDBJ databases">
        <title>The Genome Sequence of Enterococcus phoeniculicola BAA-412.</title>
        <authorList>
            <consortium name="The Broad Institute Genome Sequencing Platform"/>
            <consortium name="The Broad Institute Genome Sequencing Center for Infectious Disease"/>
            <person name="Earl A.M."/>
            <person name="Gilmore M.S."/>
            <person name="Lebreton F."/>
            <person name="Walker B."/>
            <person name="Young S.K."/>
            <person name="Zeng Q."/>
            <person name="Gargeya S."/>
            <person name="Fitzgerald M."/>
            <person name="Haas B."/>
            <person name="Abouelleil A."/>
            <person name="Alvarado L."/>
            <person name="Arachchi H.M."/>
            <person name="Berlin A.M."/>
            <person name="Chapman S.B."/>
            <person name="Dewar J."/>
            <person name="Goldberg J."/>
            <person name="Griggs A."/>
            <person name="Gujja S."/>
            <person name="Hansen M."/>
            <person name="Howarth C."/>
            <person name="Imamovic A."/>
            <person name="Larimer J."/>
            <person name="McCowan C."/>
            <person name="Murphy C."/>
            <person name="Neiman D."/>
            <person name="Pearson M."/>
            <person name="Priest M."/>
            <person name="Roberts A."/>
            <person name="Saif S."/>
            <person name="Shea T."/>
            <person name="Sisk P."/>
            <person name="Sykes S."/>
            <person name="Wortman J."/>
            <person name="Nusbaum C."/>
            <person name="Birren B."/>
        </authorList>
    </citation>
    <scope>NUCLEOTIDE SEQUENCE [LARGE SCALE GENOMIC DNA]</scope>
    <source>
        <strain evidence="1 2">ATCC BAA-412</strain>
    </source>
</reference>
<dbReference type="OrthoDB" id="9801392at2"/>
<evidence type="ECO:0000313" key="1">
    <source>
        <dbReference type="EMBL" id="EOL45294.1"/>
    </source>
</evidence>
<dbReference type="RefSeq" id="WP_010767852.1">
    <property type="nucleotide sequence ID" value="NZ_ASWE01000003.1"/>
</dbReference>
<dbReference type="Proteomes" id="UP000013785">
    <property type="component" value="Unassembled WGS sequence"/>
</dbReference>
<name>R3TUL0_9ENTE</name>
<evidence type="ECO:0000313" key="2">
    <source>
        <dbReference type="Proteomes" id="UP000013785"/>
    </source>
</evidence>
<gene>
    <name evidence="1" type="ORF">UC3_01184</name>
</gene>
<sequence length="59" mass="7007">MDYLGYWASKKMVWTSVDGLRKAATSLRQFYTFLVQAGEITEEQFKQLKEEGWKRDGRK</sequence>
<protein>
    <submittedName>
        <fullName evidence="1">Uncharacterized protein</fullName>
    </submittedName>
</protein>
<dbReference type="AlphaFoldDB" id="R3TUL0"/>
<dbReference type="HOGENOM" id="CLU_2953340_0_0_9"/>
<dbReference type="PATRIC" id="fig|1158610.3.peg.1158"/>
<keyword evidence="2" id="KW-1185">Reference proteome</keyword>
<proteinExistence type="predicted"/>
<accession>R3TUL0</accession>
<organism evidence="1 2">
    <name type="scientific">Enterococcus phoeniculicola ATCC BAA-412</name>
    <dbReference type="NCBI Taxonomy" id="1158610"/>
    <lineage>
        <taxon>Bacteria</taxon>
        <taxon>Bacillati</taxon>
        <taxon>Bacillota</taxon>
        <taxon>Bacilli</taxon>
        <taxon>Lactobacillales</taxon>
        <taxon>Enterococcaceae</taxon>
        <taxon>Enterococcus</taxon>
    </lineage>
</organism>
<comment type="caution">
    <text evidence="1">The sequence shown here is derived from an EMBL/GenBank/DDBJ whole genome shotgun (WGS) entry which is preliminary data.</text>
</comment>
<dbReference type="EMBL" id="AJAT01000012">
    <property type="protein sequence ID" value="EOL45294.1"/>
    <property type="molecule type" value="Genomic_DNA"/>
</dbReference>